<dbReference type="PANTHER" id="PTHR12029">
    <property type="entry name" value="RNA METHYLTRANSFERASE"/>
    <property type="match status" value="1"/>
</dbReference>
<feature type="region of interest" description="Disordered" evidence="3">
    <location>
        <begin position="1967"/>
        <end position="1987"/>
    </location>
</feature>
<dbReference type="InterPro" id="IPR001537">
    <property type="entry name" value="SpoU_MeTrfase"/>
</dbReference>
<dbReference type="Proteomes" id="UP000078550">
    <property type="component" value="Unassembled WGS sequence"/>
</dbReference>
<dbReference type="GO" id="GO:0030488">
    <property type="term" value="P:tRNA methylation"/>
    <property type="evidence" value="ECO:0007669"/>
    <property type="project" value="InterPro"/>
</dbReference>
<evidence type="ECO:0000256" key="1">
    <source>
        <dbReference type="ARBA" id="ARBA00022603"/>
    </source>
</evidence>
<evidence type="ECO:0000256" key="3">
    <source>
        <dbReference type="SAM" id="MobiDB-lite"/>
    </source>
</evidence>
<dbReference type="InterPro" id="IPR029026">
    <property type="entry name" value="tRNA_m1G_MTases_N"/>
</dbReference>
<evidence type="ECO:0000259" key="4">
    <source>
        <dbReference type="Pfam" id="PF00588"/>
    </source>
</evidence>
<name>A0A1A8ZNK9_PLAOA</name>
<accession>A0A1A8ZNK9</accession>
<dbReference type="GO" id="GO:0016423">
    <property type="term" value="F:tRNA (guanine) methyltransferase activity"/>
    <property type="evidence" value="ECO:0007669"/>
    <property type="project" value="InterPro"/>
</dbReference>
<dbReference type="SUPFAM" id="SSF75217">
    <property type="entry name" value="alpha/beta knot"/>
    <property type="match status" value="1"/>
</dbReference>
<dbReference type="InterPro" id="IPR044748">
    <property type="entry name" value="Trm3/TARBP1_C"/>
</dbReference>
<feature type="compositionally biased region" description="Basic and acidic residues" evidence="3">
    <location>
        <begin position="1975"/>
        <end position="1987"/>
    </location>
</feature>
<keyword evidence="2 5" id="KW-0808">Transferase</keyword>
<feature type="region of interest" description="Disordered" evidence="3">
    <location>
        <begin position="1461"/>
        <end position="1486"/>
    </location>
</feature>
<sequence>MAEEGAEERIVKLLLKFAGSGIKGGELGGDVVRRLISDIALPLMDGGYMCKIAQCVSNRIARDTKQDGAKRKKTEKRSDYRGDHWDGDDDDYAGENCNRDNDCYGCPDRANVLILFLDCLYSKHGNESFLSIDLSWVFHLIKLKESYDSCSLLSLLRTVLLLIEKAEKGRGRSFSPVFFLLNLVKERVEGAVKQDAEKYASYKMGTRSLGSGKSSGEDSSVEKDDYALASYKNLLDHFDLGFIDLCNLFALIVEKEKNSNSNNHISHDSYEDRVRDTAREVMYLLPYVGDGEMRNILIKYFCFAVKECIFSREDFEKECLNVARLMFMLVGNGDLCVVGTPHTYNGEGIESGSNGYTEQKGYYSHADVYRTFCENIYHGKERKFCSQLLCDIYNFLILYIDYIYNVEFVKSAHINDVRYFFLLFKEGYKDEEVLKKVIFLYSTIKHICEEINYQKDIAFFLQAWELYECTFRCINNFSVHLLKTNWHKVIDLLCTSSSIRNKYEKLKNASSYHFTKSSLHKLESIKMEGQNQLMDQDGDLLLFSQLDFYIFTICVRGKNTFCSYCEWIMLVLTEYILWLLLVHSNSTVTRFSLCELVSYENRDINMEKPFGMNKEKEECLDIHILINSMSDIFFFHIFFIESVKPTWFIKGDMPFYEFRTKNMIITKILKRTDLTYANEFFSCLDRMNLLHTNARIILESLLQAMCLMEKRSNDKHGWSDNNLQREHEGRSKIGRSVDLHGILVSVVKKVKNVCISRREDSLILLLQVVTKLNGHLDFFISMKRFSVFLELFEESFFSKHLNIFEILLNINRNRFSREKQNYKQVKRIISTCNSTSDLLNVFLEEFNAILSLNMHVYFYGFMRLFHLIVRQKGIAENNDSFLFHLDMEDTNELTSLLILYSFKNGLGILFEKSSMKSVVAKYMTTFRNFLGSEDSDGLAAKRLLLFADTLECISSSRGLSSNHRVDGSNVGSNVGRNVGSGYFFTGEDGAFCEEAERLYRQCAHTLEDLNGNNTRGGNFKKVLCIAYMANMCTFVNTEEDDALVRKILYMEIKKGNDETHEKEKNYREDSERNNNCREYFHFYKYKYVYKVISQFSLLSFSDDNELYTFSEKVINDIDVCTDELVYVYFIIRRFVIPSIFCESPRNSPPKIDEKKKKNILMLLLKQSSILIDRCCACKYPTHLLEDIFITMFDPMIVKYDMGMGMDMYTCKCKCMCKCTDVYTDKGIFSSEIIKGRKKKGRKEEDVHVEGREENCKQKKETPFLLLDYVKKILEDSKTKLSLSRCVVIPFLTSYFYSLIENDDVIHTTKEYVDSFVETIVDILMYKEYVLVDSKKSFTNNTFKIKRGNINIVNFINEKICYYFLSKIQKSQHIHFPSELYEIHHTSIFLRILTLIFLTSLFRILDEKYISFRKITQKGKDKEIFYRKRNLILSIYERLIVHILRRIDNRNVHNMSPMEKVNNREKKKRYANNGDIYGKDDSSPPLPSSNGHNIQIRGLQALCCLSMYFKHLKKSKRKNIISYVNNLLHYDHLNSTRQYLELFFSSICNSSFVLVYPHLVKNISEHTANTQLTVSCLMICSYIFLKSKFSYYSFRKLYHNSFANACLVQKKYSANLARTKSKKKKKVEAKKIRCIIDQIVKRSQNNADAIAQAVRDSQGKRSKRGTKHMKGARSFGKKGMAPPPGHRTKCPEGSTKKGVTGYRKGRDSSKGWKMEPQDEPLDEPLDEPPNEPLNEPPAVGGAEGNYFYSEHICRCLSKLLHKVVCLCSSHAALIRSIAQFILYTFLKKKRDFLTNSFFASTYSYIKNNKDCKRIRKKMKMQFKYWDVSFFEDIRVLLPAYNYSFNYFDEDLNYEDANTFAHVLYNHELVTSYTFIDTVKKIVQQEMSAIIFNVDLEKQRQTQRQMLLSKNNTVCPYLPQDVFTNMLEKNLREGVEMGDGIAENSKSIEGKRKPNGDIRENMWDGKKSNVVDLQDGEGGRKNEEAEDTGKVAHCNTKDEEQIDNILEKNRKNYQKKFDPIASILMVNNEFRRMYQQRKKNNLIVIASLIDKVPNLAGLCRTCEIFNVKKLLIDNVNIVKDFQFKKISSTANKWVNVKELKKGDIINYLIKKRKKYFIIGLEQTNNSQRLNDFIFPKKCILILGDEKEGLPSSILLFLHHCVEIPGQGIIRSLNVHVSAAITIYEYFKQQS</sequence>
<keyword evidence="1 5" id="KW-0489">Methyltransferase</keyword>
<organism evidence="5 6">
    <name type="scientific">Plasmodium ovale wallikeri</name>
    <dbReference type="NCBI Taxonomy" id="864142"/>
    <lineage>
        <taxon>Eukaryota</taxon>
        <taxon>Sar</taxon>
        <taxon>Alveolata</taxon>
        <taxon>Apicomplexa</taxon>
        <taxon>Aconoidasida</taxon>
        <taxon>Haemosporida</taxon>
        <taxon>Plasmodiidae</taxon>
        <taxon>Plasmodium</taxon>
        <taxon>Plasmodium (Plasmodium)</taxon>
    </lineage>
</organism>
<reference evidence="6" key="1">
    <citation type="submission" date="2016-05" db="EMBL/GenBank/DDBJ databases">
        <authorList>
            <person name="Naeem Raeece"/>
        </authorList>
    </citation>
    <scope>NUCLEOTIDE SEQUENCE [LARGE SCALE GENOMIC DNA]</scope>
</reference>
<feature type="domain" description="tRNA/rRNA methyltransferase SpoU type" evidence="4">
    <location>
        <begin position="2040"/>
        <end position="2181"/>
    </location>
</feature>
<proteinExistence type="predicted"/>
<feature type="compositionally biased region" description="Basic and acidic residues" evidence="3">
    <location>
        <begin position="1703"/>
        <end position="1715"/>
    </location>
</feature>
<evidence type="ECO:0000256" key="2">
    <source>
        <dbReference type="ARBA" id="ARBA00022679"/>
    </source>
</evidence>
<evidence type="ECO:0000313" key="6">
    <source>
        <dbReference type="Proteomes" id="UP000078550"/>
    </source>
</evidence>
<dbReference type="Pfam" id="PF00588">
    <property type="entry name" value="SpoU_methylase"/>
    <property type="match status" value="1"/>
</dbReference>
<protein>
    <submittedName>
        <fullName evidence="5">rRNA (Adenosine-2'-O-)-methyltransferase, putative</fullName>
    </submittedName>
</protein>
<feature type="region of interest" description="Disordered" evidence="3">
    <location>
        <begin position="1651"/>
        <end position="1736"/>
    </location>
</feature>
<dbReference type="InterPro" id="IPR029028">
    <property type="entry name" value="Alpha/beta_knot_MTases"/>
</dbReference>
<dbReference type="InterPro" id="IPR045330">
    <property type="entry name" value="TRM3/TARBP1"/>
</dbReference>
<evidence type="ECO:0000313" key="5">
    <source>
        <dbReference type="EMBL" id="SBT45685.1"/>
    </source>
</evidence>
<feature type="compositionally biased region" description="Acidic residues" evidence="3">
    <location>
        <begin position="1716"/>
        <end position="1728"/>
    </location>
</feature>
<dbReference type="FunFam" id="3.40.1280.10:FF:000022">
    <property type="entry name" value="Trm3p"/>
    <property type="match status" value="1"/>
</dbReference>
<feature type="compositionally biased region" description="Basic residues" evidence="3">
    <location>
        <begin position="1659"/>
        <end position="1670"/>
    </location>
</feature>
<feature type="compositionally biased region" description="Basic and acidic residues" evidence="3">
    <location>
        <begin position="1944"/>
        <end position="1962"/>
    </location>
</feature>
<gene>
    <name evidence="5" type="ORF">POVWA2_050530</name>
</gene>
<dbReference type="EMBL" id="FLRE01000179">
    <property type="protein sequence ID" value="SBT45685.1"/>
    <property type="molecule type" value="Genomic_DNA"/>
</dbReference>
<dbReference type="PANTHER" id="PTHR12029:SF11">
    <property type="entry name" value="METHYLTRANSFERASE TARBP1-RELATED"/>
    <property type="match status" value="1"/>
</dbReference>
<dbReference type="GO" id="GO:0003723">
    <property type="term" value="F:RNA binding"/>
    <property type="evidence" value="ECO:0007669"/>
    <property type="project" value="InterPro"/>
</dbReference>
<feature type="region of interest" description="Disordered" evidence="3">
    <location>
        <begin position="1943"/>
        <end position="1962"/>
    </location>
</feature>
<dbReference type="Gene3D" id="3.40.1280.10">
    <property type="match status" value="1"/>
</dbReference>
<dbReference type="CDD" id="cd18091">
    <property type="entry name" value="SpoU-like_TRM3-like"/>
    <property type="match status" value="1"/>
</dbReference>